<dbReference type="PANTHER" id="PTHR23355">
    <property type="entry name" value="RIBONUCLEASE"/>
    <property type="match status" value="1"/>
</dbReference>
<sequence>MKVVAGVRSITSSLRFIRRAVHSTARLSDARQLQPSTSEAGVRELLDCIATEDLSQSSRATVAQKLSKQQKIEIPPRIQFDIAVGQSNERRAYFANDVDGEVGLDWGSVELGENLTGLENGRVVECRRSGQVSLGLILASILVGGRPRLLFLRSSGEIWPVSSHDVQFVMPSSLIPASLAEACWSLELLQEWTESRSSAGLDGEALVTTPEMLDARRKAALILRRVQRETERMCGRLQGGIFGKGRIGGAEGVWEKLAPEAEGENISITAVEAAEYILNPETFGEASQNNTATLVKPNTLPAYAAHVLLMARPDMFVGDIGDMWATGIFRVRSRPEKARIERVQKWVESCKSSGPGAKPLQSFVEKASAVLALSQRIKQRTEGQDLQECHHNLPSWSATDLDILYVLFAIIFETRSTQSSPFHSLAIAITRLLIPDSEEGIDRGTIARLLQDMGMILPWDSLETSKTTEAIKNAAITTTVSDVRSANELFYGNELDSLRQDYTSHKVFVIDDPTASELDDGIALERIPGSEDVWVHIHVADPTRYIPPSHPIAKHASVRGSSLYLPEGNTPLFPLEVIMKELSLGAQVERDEGRQGVITFSARLSSKGHVEDSKVTMGWIKNPRITTYATVNKALGFFSFSPSLPFGGPKGVKENLLPNIDNHDLEDLRVLFDLASTIRAERYATAGLEWSFPTASVSLLNHTTYPNPNIFSLSNIPSAPQLYSGDLQVDYRISNAFSPSLRAGTMVAEYMVLAGRLAAQFCSSHDIPVVYRGSSAPKPVNTSSTLEDLLARRHPGTGLIDPYVTLEPGWYRSASFLSLSPVAHWIMGIDTPKQGYVRATSPLRRFDDMIVHWQIKAALAKEKGIGGKLSRGFTKEEVVRLAQQSEEGAKRAKRASTNAELFWKTVVINRHLKSPGGLLLPEGWTRNEAEIVDVQGELIARVLGLPESAPSLGGELSAVYIESLGVPARMEHLGGKAWKVGEEVRVKLKLAEKWPNPRITVVDVN</sequence>
<dbReference type="KEGG" id="cdep:91090496"/>
<dbReference type="AlphaFoldDB" id="A0A1E3IL74"/>
<dbReference type="RefSeq" id="XP_066071741.1">
    <property type="nucleotide sequence ID" value="XM_066215644.1"/>
</dbReference>
<name>A0A1E3IL74_9TREE</name>
<dbReference type="SMART" id="SM00955">
    <property type="entry name" value="RNB"/>
    <property type="match status" value="1"/>
</dbReference>
<dbReference type="EMBL" id="CP143791">
    <property type="protein sequence ID" value="WVN91041.1"/>
    <property type="molecule type" value="Genomic_DNA"/>
</dbReference>
<dbReference type="VEuPathDB" id="FungiDB:L203_02709"/>
<dbReference type="InterPro" id="IPR001900">
    <property type="entry name" value="RNase_II/R"/>
</dbReference>
<dbReference type="GO" id="GO:0006402">
    <property type="term" value="P:mRNA catabolic process"/>
    <property type="evidence" value="ECO:0007669"/>
    <property type="project" value="TreeGrafter"/>
</dbReference>
<dbReference type="Proteomes" id="UP000094043">
    <property type="component" value="Chromosome 8"/>
</dbReference>
<dbReference type="GO" id="GO:0000175">
    <property type="term" value="F:3'-5'-RNA exonuclease activity"/>
    <property type="evidence" value="ECO:0007669"/>
    <property type="project" value="TreeGrafter"/>
</dbReference>
<gene>
    <name evidence="2" type="ORF">L203_106288</name>
</gene>
<dbReference type="InterPro" id="IPR012340">
    <property type="entry name" value="NA-bd_OB-fold"/>
</dbReference>
<reference evidence="2" key="1">
    <citation type="submission" date="2016-06" db="EMBL/GenBank/DDBJ databases">
        <authorList>
            <person name="Cuomo C."/>
            <person name="Litvintseva A."/>
            <person name="Heitman J."/>
            <person name="Chen Y."/>
            <person name="Sun S."/>
            <person name="Springer D."/>
            <person name="Dromer F."/>
            <person name="Young S."/>
            <person name="Zeng Q."/>
            <person name="Chapman S."/>
            <person name="Gujja S."/>
            <person name="Saif S."/>
            <person name="Birren B."/>
        </authorList>
    </citation>
    <scope>NUCLEOTIDE SEQUENCE</scope>
    <source>
        <strain evidence="2">CBS 7841</strain>
    </source>
</reference>
<dbReference type="Pfam" id="PF00773">
    <property type="entry name" value="RNB"/>
    <property type="match status" value="1"/>
</dbReference>
<dbReference type="GO" id="GO:0000932">
    <property type="term" value="C:P-body"/>
    <property type="evidence" value="ECO:0007669"/>
    <property type="project" value="TreeGrafter"/>
</dbReference>
<evidence type="ECO:0000313" key="3">
    <source>
        <dbReference type="Proteomes" id="UP000094043"/>
    </source>
</evidence>
<reference evidence="2" key="2">
    <citation type="journal article" date="2022" name="Elife">
        <title>Obligate sexual reproduction of a homothallic fungus closely related to the Cryptococcus pathogenic species complex.</title>
        <authorList>
            <person name="Passer A.R."/>
            <person name="Clancey S.A."/>
            <person name="Shea T."/>
            <person name="David-Palma M."/>
            <person name="Averette A.F."/>
            <person name="Boekhout T."/>
            <person name="Porcel B.M."/>
            <person name="Nowrousian M."/>
            <person name="Cuomo C.A."/>
            <person name="Sun S."/>
            <person name="Heitman J."/>
            <person name="Coelho M.A."/>
        </authorList>
    </citation>
    <scope>NUCLEOTIDE SEQUENCE</scope>
    <source>
        <strain evidence="2">CBS 7841</strain>
    </source>
</reference>
<dbReference type="SUPFAM" id="SSF50249">
    <property type="entry name" value="Nucleic acid-binding proteins"/>
    <property type="match status" value="1"/>
</dbReference>
<evidence type="ECO:0000313" key="2">
    <source>
        <dbReference type="EMBL" id="WVN91041.1"/>
    </source>
</evidence>
<dbReference type="GO" id="GO:0003723">
    <property type="term" value="F:RNA binding"/>
    <property type="evidence" value="ECO:0007669"/>
    <property type="project" value="InterPro"/>
</dbReference>
<evidence type="ECO:0000259" key="1">
    <source>
        <dbReference type="SMART" id="SM00955"/>
    </source>
</evidence>
<dbReference type="PANTHER" id="PTHR23355:SF65">
    <property type="entry name" value="EXORIBONUCLEASE CYT-4, PUTATIVE (AFU_ORTHOLOGUE AFUA_7G01550)-RELATED"/>
    <property type="match status" value="1"/>
</dbReference>
<protein>
    <recommendedName>
        <fullName evidence="1">RNB domain-containing protein</fullName>
    </recommendedName>
</protein>
<accession>A0A1E3IL74</accession>
<dbReference type="InterPro" id="IPR050180">
    <property type="entry name" value="RNR_Ribonuclease"/>
</dbReference>
<proteinExistence type="predicted"/>
<organism evidence="2 3">
    <name type="scientific">Cryptococcus depauperatus CBS 7841</name>
    <dbReference type="NCBI Taxonomy" id="1295531"/>
    <lineage>
        <taxon>Eukaryota</taxon>
        <taxon>Fungi</taxon>
        <taxon>Dikarya</taxon>
        <taxon>Basidiomycota</taxon>
        <taxon>Agaricomycotina</taxon>
        <taxon>Tremellomycetes</taxon>
        <taxon>Tremellales</taxon>
        <taxon>Cryptococcaceae</taxon>
        <taxon>Cryptococcus</taxon>
    </lineage>
</organism>
<keyword evidence="3" id="KW-1185">Reference proteome</keyword>
<dbReference type="GeneID" id="91090496"/>
<reference evidence="2" key="3">
    <citation type="submission" date="2024-01" db="EMBL/GenBank/DDBJ databases">
        <authorList>
            <person name="Coelho M.A."/>
            <person name="David-Palma M."/>
            <person name="Shea T."/>
            <person name="Sun S."/>
            <person name="Cuomo C.A."/>
            <person name="Heitman J."/>
        </authorList>
    </citation>
    <scope>NUCLEOTIDE SEQUENCE</scope>
    <source>
        <strain evidence="2">CBS 7841</strain>
    </source>
</reference>
<dbReference type="OrthoDB" id="2285229at2759"/>
<feature type="domain" description="RNB" evidence="1">
    <location>
        <begin position="499"/>
        <end position="861"/>
    </location>
</feature>